<dbReference type="PROSITE" id="PS50297">
    <property type="entry name" value="ANK_REP_REGION"/>
    <property type="match status" value="1"/>
</dbReference>
<dbReference type="InterPro" id="IPR002110">
    <property type="entry name" value="Ankyrin_rpt"/>
</dbReference>
<comment type="caution">
    <text evidence="2">The sequence shown here is derived from an EMBL/GenBank/DDBJ whole genome shotgun (WGS) entry which is preliminary data.</text>
</comment>
<dbReference type="OrthoDB" id="46529at2759"/>
<protein>
    <submittedName>
        <fullName evidence="2">Uncharacterized protein</fullName>
    </submittedName>
</protein>
<reference evidence="2" key="1">
    <citation type="submission" date="2017-09" db="EMBL/GenBank/DDBJ databases">
        <title>Polyketide synthases of a Diaporthe helianthi virulent isolate.</title>
        <authorList>
            <person name="Baroncelli R."/>
        </authorList>
    </citation>
    <scope>NUCLEOTIDE SEQUENCE [LARGE SCALE GENOMIC DNA]</scope>
    <source>
        <strain evidence="2">7/96</strain>
    </source>
</reference>
<dbReference type="Proteomes" id="UP000094444">
    <property type="component" value="Unassembled WGS sequence"/>
</dbReference>
<evidence type="ECO:0000256" key="1">
    <source>
        <dbReference type="PROSITE-ProRule" id="PRU00023"/>
    </source>
</evidence>
<feature type="repeat" description="ANK" evidence="1">
    <location>
        <begin position="171"/>
        <end position="203"/>
    </location>
</feature>
<organism evidence="2 3">
    <name type="scientific">Diaporthe helianthi</name>
    <dbReference type="NCBI Taxonomy" id="158607"/>
    <lineage>
        <taxon>Eukaryota</taxon>
        <taxon>Fungi</taxon>
        <taxon>Dikarya</taxon>
        <taxon>Ascomycota</taxon>
        <taxon>Pezizomycotina</taxon>
        <taxon>Sordariomycetes</taxon>
        <taxon>Sordariomycetidae</taxon>
        <taxon>Diaporthales</taxon>
        <taxon>Diaporthaceae</taxon>
        <taxon>Diaporthe</taxon>
    </lineage>
</organism>
<gene>
    <name evidence="2" type="ORF">DHEL01_v206392</name>
</gene>
<accession>A0A2P5HY80</accession>
<dbReference type="InParanoid" id="A0A2P5HY80"/>
<dbReference type="EMBL" id="MAVT02000516">
    <property type="protein sequence ID" value="POS75208.1"/>
    <property type="molecule type" value="Genomic_DNA"/>
</dbReference>
<evidence type="ECO:0000313" key="3">
    <source>
        <dbReference type="Proteomes" id="UP000094444"/>
    </source>
</evidence>
<dbReference type="InterPro" id="IPR036770">
    <property type="entry name" value="Ankyrin_rpt-contain_sf"/>
</dbReference>
<dbReference type="Gene3D" id="1.25.40.20">
    <property type="entry name" value="Ankyrin repeat-containing domain"/>
    <property type="match status" value="1"/>
</dbReference>
<dbReference type="STRING" id="158607.A0A2P5HY80"/>
<evidence type="ECO:0000313" key="2">
    <source>
        <dbReference type="EMBL" id="POS75208.1"/>
    </source>
</evidence>
<name>A0A2P5HY80_DIAHE</name>
<proteinExistence type="predicted"/>
<keyword evidence="3" id="KW-1185">Reference proteome</keyword>
<dbReference type="AlphaFoldDB" id="A0A2P5HY80"/>
<sequence>MASSSTTPLCKVCEDPLIIQSDENNDQEGGSEGPTQDDLELPCGCHYHWQCLLDQASHIALTLTCPSCDKYLPTNAAGPSVTNPVFHTPQHQTTIRTRYASEGGVEDDYDILPTLTEEAYLESHADERRPRAFHTMCGEGDVLGAVELLSDAAAEGEDVAAILAYRDSLTRGRTALHLALEKGQEDAVWLLLFLGSPRLSLDNFPQEALDAARGMGIDRMPERRGEDVRAVRDDDGRTPEDYARALPNLWDRLINAGVLRP</sequence>
<dbReference type="PROSITE" id="PS50088">
    <property type="entry name" value="ANK_REPEAT"/>
    <property type="match status" value="1"/>
</dbReference>
<keyword evidence="1" id="KW-0040">ANK repeat</keyword>
<dbReference type="SUPFAM" id="SSF48403">
    <property type="entry name" value="Ankyrin repeat"/>
    <property type="match status" value="1"/>
</dbReference>